<dbReference type="Pfam" id="PF04479">
    <property type="entry name" value="RTA1"/>
    <property type="match status" value="1"/>
</dbReference>
<dbReference type="PANTHER" id="PTHR31465">
    <property type="entry name" value="PROTEIN RTA1-RELATED"/>
    <property type="match status" value="1"/>
</dbReference>
<keyword evidence="4 5" id="KW-0472">Membrane</keyword>
<organism evidence="6 7">
    <name type="scientific">Periconia digitata</name>
    <dbReference type="NCBI Taxonomy" id="1303443"/>
    <lineage>
        <taxon>Eukaryota</taxon>
        <taxon>Fungi</taxon>
        <taxon>Dikarya</taxon>
        <taxon>Ascomycota</taxon>
        <taxon>Pezizomycotina</taxon>
        <taxon>Dothideomycetes</taxon>
        <taxon>Pleosporomycetidae</taxon>
        <taxon>Pleosporales</taxon>
        <taxon>Massarineae</taxon>
        <taxon>Periconiaceae</taxon>
        <taxon>Periconia</taxon>
    </lineage>
</organism>
<dbReference type="GO" id="GO:0016020">
    <property type="term" value="C:membrane"/>
    <property type="evidence" value="ECO:0007669"/>
    <property type="project" value="UniProtKB-SubCell"/>
</dbReference>
<evidence type="ECO:0000256" key="1">
    <source>
        <dbReference type="ARBA" id="ARBA00004141"/>
    </source>
</evidence>
<dbReference type="InterPro" id="IPR007568">
    <property type="entry name" value="RTA1"/>
</dbReference>
<feature type="transmembrane region" description="Helical" evidence="5">
    <location>
        <begin position="49"/>
        <end position="71"/>
    </location>
</feature>
<keyword evidence="2 5" id="KW-0812">Transmembrane</keyword>
<keyword evidence="3 5" id="KW-1133">Transmembrane helix</keyword>
<feature type="transmembrane region" description="Helical" evidence="5">
    <location>
        <begin position="246"/>
        <end position="266"/>
    </location>
</feature>
<feature type="transmembrane region" description="Helical" evidence="5">
    <location>
        <begin position="23"/>
        <end position="42"/>
    </location>
</feature>
<dbReference type="Proteomes" id="UP001152607">
    <property type="component" value="Unassembled WGS sequence"/>
</dbReference>
<comment type="caution">
    <text evidence="6">The sequence shown here is derived from an EMBL/GenBank/DDBJ whole genome shotgun (WGS) entry which is preliminary data.</text>
</comment>
<sequence length="302" mass="33859">MSEKSHDINSTARFVFYRYHPSLAAAVVFIVLFAITTGLHVYQIIRKRTWYFIPLAIGGIFEVVGYIARVISTRDQWALTPYIIQSLLTLVAPALFAASIYIILGRIIILVDGERYSLVRQKWLTKTFVVGDILSFLVQGAGGGIQGSSKGDQDKVKLGENLIIAGLFIQLAFFGAFVIVAGIFHFRLVRSRASNSHSFTVNIDALPWKRHLVTLYITSGLILVRSVFRVVEYLQGNAGYLLRHEVFLYIFDALLMFAVMVAFNWVHPSQVTEAWQERVKSEAHGEALHSGQGHELRGVNNA</sequence>
<dbReference type="PANTHER" id="PTHR31465:SF1">
    <property type="entry name" value="PROTEIN RTA1-RELATED"/>
    <property type="match status" value="1"/>
</dbReference>
<proteinExistence type="predicted"/>
<reference evidence="6" key="1">
    <citation type="submission" date="2023-01" db="EMBL/GenBank/DDBJ databases">
        <authorList>
            <person name="Van Ghelder C."/>
            <person name="Rancurel C."/>
        </authorList>
    </citation>
    <scope>NUCLEOTIDE SEQUENCE</scope>
    <source>
        <strain evidence="6">CNCM I-4278</strain>
    </source>
</reference>
<feature type="transmembrane region" description="Helical" evidence="5">
    <location>
        <begin position="213"/>
        <end position="234"/>
    </location>
</feature>
<evidence type="ECO:0000256" key="5">
    <source>
        <dbReference type="SAM" id="Phobius"/>
    </source>
</evidence>
<feature type="transmembrane region" description="Helical" evidence="5">
    <location>
        <begin position="83"/>
        <end position="111"/>
    </location>
</feature>
<dbReference type="EMBL" id="CAOQHR010000002">
    <property type="protein sequence ID" value="CAI6331005.1"/>
    <property type="molecule type" value="Genomic_DNA"/>
</dbReference>
<evidence type="ECO:0000256" key="2">
    <source>
        <dbReference type="ARBA" id="ARBA00022692"/>
    </source>
</evidence>
<keyword evidence="7" id="KW-1185">Reference proteome</keyword>
<accession>A0A9W4U9L3</accession>
<dbReference type="AlphaFoldDB" id="A0A9W4U9L3"/>
<evidence type="ECO:0000256" key="3">
    <source>
        <dbReference type="ARBA" id="ARBA00022989"/>
    </source>
</evidence>
<evidence type="ECO:0000313" key="6">
    <source>
        <dbReference type="EMBL" id="CAI6331005.1"/>
    </source>
</evidence>
<evidence type="ECO:0000313" key="7">
    <source>
        <dbReference type="Proteomes" id="UP001152607"/>
    </source>
</evidence>
<feature type="transmembrane region" description="Helical" evidence="5">
    <location>
        <begin position="123"/>
        <end position="142"/>
    </location>
</feature>
<comment type="subcellular location">
    <subcellularLocation>
        <location evidence="1">Membrane</location>
        <topology evidence="1">Multi-pass membrane protein</topology>
    </subcellularLocation>
</comment>
<gene>
    <name evidence="6" type="ORF">PDIGIT_LOCUS4361</name>
</gene>
<evidence type="ECO:0008006" key="8">
    <source>
        <dbReference type="Google" id="ProtNLM"/>
    </source>
</evidence>
<protein>
    <recommendedName>
        <fullName evidence="8">RTA1 like protein</fullName>
    </recommendedName>
</protein>
<evidence type="ECO:0000256" key="4">
    <source>
        <dbReference type="ARBA" id="ARBA00023136"/>
    </source>
</evidence>
<name>A0A9W4U9L3_9PLEO</name>
<feature type="transmembrane region" description="Helical" evidence="5">
    <location>
        <begin position="162"/>
        <end position="186"/>
    </location>
</feature>
<dbReference type="OrthoDB" id="3358017at2759"/>